<sequence>MTDNDAPGAWPDEEPEAVDRWTLADQDNEDFTSAVDTFWRDTGHVGELWLGDGDYEGSGANKTRKLPSAVVRVCACGWPLPIRWHWRACEFGGPCAWRTTNPEAEAVLDDDPLLYRIAPWLWTFCRCNGCVGISRQRGRPPERCTKCDRDARNEWRRERYQIVTRITAEMIDKQPVFVL</sequence>
<organism evidence="1 2">
    <name type="scientific">Mycobacterium aquaticum</name>
    <dbReference type="NCBI Taxonomy" id="1927124"/>
    <lineage>
        <taxon>Bacteria</taxon>
        <taxon>Bacillati</taxon>
        <taxon>Actinomycetota</taxon>
        <taxon>Actinomycetes</taxon>
        <taxon>Mycobacteriales</taxon>
        <taxon>Mycobacteriaceae</taxon>
        <taxon>Mycobacterium</taxon>
    </lineage>
</organism>
<reference evidence="1 2" key="1">
    <citation type="submission" date="2017-02" db="EMBL/GenBank/DDBJ databases">
        <title>The new phylogeny of genus Mycobacterium.</title>
        <authorList>
            <person name="Tortoli E."/>
            <person name="Trovato A."/>
            <person name="Cirillo D.M."/>
        </authorList>
    </citation>
    <scope>NUCLEOTIDE SEQUENCE [LARGE SCALE GENOMIC DNA]</scope>
    <source>
        <strain evidence="1 2">RW6</strain>
    </source>
</reference>
<proteinExistence type="predicted"/>
<evidence type="ECO:0000313" key="2">
    <source>
        <dbReference type="Proteomes" id="UP000192448"/>
    </source>
</evidence>
<dbReference type="STRING" id="1927124.BST13_04840"/>
<dbReference type="AlphaFoldDB" id="A0A1X0B8P7"/>
<dbReference type="Proteomes" id="UP000192448">
    <property type="component" value="Unassembled WGS sequence"/>
</dbReference>
<dbReference type="EMBL" id="MVHF01000003">
    <property type="protein sequence ID" value="ORA38710.1"/>
    <property type="molecule type" value="Genomic_DNA"/>
</dbReference>
<dbReference type="OrthoDB" id="9879712at2"/>
<gene>
    <name evidence="1" type="ORF">BST13_04840</name>
</gene>
<name>A0A1X0B8P7_9MYCO</name>
<accession>A0A1X0B8P7</accession>
<protein>
    <submittedName>
        <fullName evidence="1">Uncharacterized protein</fullName>
    </submittedName>
</protein>
<evidence type="ECO:0000313" key="1">
    <source>
        <dbReference type="EMBL" id="ORA38710.1"/>
    </source>
</evidence>
<keyword evidence="2" id="KW-1185">Reference proteome</keyword>
<comment type="caution">
    <text evidence="1">The sequence shown here is derived from an EMBL/GenBank/DDBJ whole genome shotgun (WGS) entry which is preliminary data.</text>
</comment>
<dbReference type="RefSeq" id="WP_083161160.1">
    <property type="nucleotide sequence ID" value="NZ_MVHF01000003.1"/>
</dbReference>